<organism evidence="1 2">
    <name type="scientific">Lactobacillus nasalidis</name>
    <dbReference type="NCBI Taxonomy" id="2797258"/>
    <lineage>
        <taxon>Bacteria</taxon>
        <taxon>Bacillati</taxon>
        <taxon>Bacillota</taxon>
        <taxon>Bacilli</taxon>
        <taxon>Lactobacillales</taxon>
        <taxon>Lactobacillaceae</taxon>
        <taxon>Lactobacillus</taxon>
    </lineage>
</organism>
<dbReference type="Proteomes" id="UP000616547">
    <property type="component" value="Unassembled WGS sequence"/>
</dbReference>
<protein>
    <submittedName>
        <fullName evidence="1">Uncharacterized protein</fullName>
    </submittedName>
</protein>
<reference evidence="2" key="1">
    <citation type="submission" date="2021-01" db="EMBL/GenBank/DDBJ databases">
        <title>Draft genome sequence of Nasalis larvatus strain YZ03.</title>
        <authorList>
            <person name="Suzuki-Hashido N."/>
            <person name="Tsuchida S."/>
            <person name="Hayakawa T."/>
        </authorList>
    </citation>
    <scope>NUCLEOTIDE SEQUENCE [LARGE SCALE GENOMIC DNA]</scope>
    <source>
        <strain evidence="2">YZ03</strain>
    </source>
</reference>
<evidence type="ECO:0000313" key="2">
    <source>
        <dbReference type="Proteomes" id="UP000616547"/>
    </source>
</evidence>
<accession>A0ABQ3W6H3</accession>
<dbReference type="RefSeq" id="WP_201331401.1">
    <property type="nucleotide sequence ID" value="NZ_BOCG01000507.1"/>
</dbReference>
<evidence type="ECO:0000313" key="1">
    <source>
        <dbReference type="EMBL" id="GHW02148.1"/>
    </source>
</evidence>
<keyword evidence="2" id="KW-1185">Reference proteome</keyword>
<comment type="caution">
    <text evidence="1">The sequence shown here is derived from an EMBL/GenBank/DDBJ whole genome shotgun (WGS) entry which is preliminary data.</text>
</comment>
<gene>
    <name evidence="1" type="ORF">lacNasYZ03_18350</name>
</gene>
<dbReference type="EMBL" id="BOCI01000495">
    <property type="protein sequence ID" value="GHW02148.1"/>
    <property type="molecule type" value="Genomic_DNA"/>
</dbReference>
<proteinExistence type="predicted"/>
<sequence length="301" mass="33920">MSTKSTLWYLNDNTLNYETIITRLNNREFDLNPERYPDFILDNRASDQTLNLSGSEIRYNLFDYSISTTAGNRIHNQLIVFDQNGQIGFIVDKATGGLRFIRALLGYGSSEKGFVIPAKRDASFFDDRLFFWIISRIYNDESQIDFDSLGDASLSFNSLDSIKGKTVASLNTVSTEGSDVIKMLTTLSFLLESDRLTEVGLVVTYKEHGSLKVELRSGSDMVRVGVDLRSYVGPYRDQETEDSVLRCKLLLLAHLDLLPTIQILFKNDNADEEIKRDLAVDIAASIQTRLNRLLEDLGAGN</sequence>
<name>A0ABQ3W6H3_9LACO</name>